<protein>
    <submittedName>
        <fullName evidence="1">Beta-lactamase superfamily domain-containing protein</fullName>
    </submittedName>
</protein>
<name>A0A1M5MNE3_9BRAD</name>
<organism evidence="1 2">
    <name type="scientific">Bradyrhizobium erythrophlei</name>
    <dbReference type="NCBI Taxonomy" id="1437360"/>
    <lineage>
        <taxon>Bacteria</taxon>
        <taxon>Pseudomonadati</taxon>
        <taxon>Pseudomonadota</taxon>
        <taxon>Alphaproteobacteria</taxon>
        <taxon>Hyphomicrobiales</taxon>
        <taxon>Nitrobacteraceae</taxon>
        <taxon>Bradyrhizobium</taxon>
    </lineage>
</organism>
<dbReference type="EMBL" id="LT670818">
    <property type="protein sequence ID" value="SHG78954.1"/>
    <property type="molecule type" value="Genomic_DNA"/>
</dbReference>
<dbReference type="InterPro" id="IPR036866">
    <property type="entry name" value="RibonucZ/Hydroxyglut_hydro"/>
</dbReference>
<evidence type="ECO:0000313" key="1">
    <source>
        <dbReference type="EMBL" id="SHG78954.1"/>
    </source>
</evidence>
<dbReference type="SUPFAM" id="SSF56281">
    <property type="entry name" value="Metallo-hydrolase/oxidoreductase"/>
    <property type="match status" value="1"/>
</dbReference>
<dbReference type="Pfam" id="PF13483">
    <property type="entry name" value="Lactamase_B_3"/>
    <property type="match status" value="1"/>
</dbReference>
<dbReference type="RefSeq" id="WP_079567532.1">
    <property type="nucleotide sequence ID" value="NZ_LT670818.1"/>
</dbReference>
<dbReference type="AlphaFoldDB" id="A0A1M5MNE3"/>
<sequence>MVKRQIGLLAAAVIASLAINQEAVGQTAYLQKSNSDHMKELATKQCPESGEVTLDYYGFMAFIITSPCGLRGMFDPWRDAQPGLYDEKSGGTTGWDKVTWMEHKFPRLLIDPKHSMVDFAASTHAHFDHDGLYQFDAATVLDRMIGQWQMADFKITGLSDAHACGSDGTWPWSKTAVEWIHDPTCAKDGPMEDDNVVYYMEIGKKDPIHIVHWGDNKYDLTPANKEFFKTHPVDVVILPLDDSGHIVTPGQVPDVVKQLKPKVIIPSHYFIKGIVNPSYTVLTPDKWFVSQKHKMLTGKSQFKLTRKWLDDLKLADGEFLALYFEGNVAFPIIDIPDGWEDALKSSQDTLVKYKASAK</sequence>
<accession>A0A1M5MNE3</accession>
<gene>
    <name evidence="1" type="ORF">SAMN05444169_4139</name>
</gene>
<reference evidence="1 2" key="1">
    <citation type="submission" date="2016-11" db="EMBL/GenBank/DDBJ databases">
        <authorList>
            <person name="Jaros S."/>
            <person name="Januszkiewicz K."/>
            <person name="Wedrychowicz H."/>
        </authorList>
    </citation>
    <scope>NUCLEOTIDE SEQUENCE [LARGE SCALE GENOMIC DNA]</scope>
    <source>
        <strain evidence="1 2">GAS242</strain>
    </source>
</reference>
<dbReference type="Gene3D" id="3.60.15.10">
    <property type="entry name" value="Ribonuclease Z/Hydroxyacylglutathione hydrolase-like"/>
    <property type="match status" value="1"/>
</dbReference>
<evidence type="ECO:0000313" key="2">
    <source>
        <dbReference type="Proteomes" id="UP000190675"/>
    </source>
</evidence>
<proteinExistence type="predicted"/>
<dbReference type="Proteomes" id="UP000190675">
    <property type="component" value="Chromosome I"/>
</dbReference>
<dbReference type="OrthoDB" id="9789133at2"/>